<organism evidence="1 2">
    <name type="scientific">Liparis tanakae</name>
    <name type="common">Tanaka's snailfish</name>
    <dbReference type="NCBI Taxonomy" id="230148"/>
    <lineage>
        <taxon>Eukaryota</taxon>
        <taxon>Metazoa</taxon>
        <taxon>Chordata</taxon>
        <taxon>Craniata</taxon>
        <taxon>Vertebrata</taxon>
        <taxon>Euteleostomi</taxon>
        <taxon>Actinopterygii</taxon>
        <taxon>Neopterygii</taxon>
        <taxon>Teleostei</taxon>
        <taxon>Neoteleostei</taxon>
        <taxon>Acanthomorphata</taxon>
        <taxon>Eupercaria</taxon>
        <taxon>Perciformes</taxon>
        <taxon>Cottioidei</taxon>
        <taxon>Cottales</taxon>
        <taxon>Liparidae</taxon>
        <taxon>Liparis</taxon>
    </lineage>
</organism>
<comment type="caution">
    <text evidence="1">The sequence shown here is derived from an EMBL/GenBank/DDBJ whole genome shotgun (WGS) entry which is preliminary data.</text>
</comment>
<dbReference type="EMBL" id="SRLO01000178">
    <property type="protein sequence ID" value="TNN69203.1"/>
    <property type="molecule type" value="Genomic_DNA"/>
</dbReference>
<accession>A0A4Z2HW57</accession>
<name>A0A4Z2HW57_9TELE</name>
<keyword evidence="2" id="KW-1185">Reference proteome</keyword>
<dbReference type="AlphaFoldDB" id="A0A4Z2HW57"/>
<gene>
    <name evidence="1" type="ORF">EYF80_020520</name>
</gene>
<evidence type="ECO:0000313" key="1">
    <source>
        <dbReference type="EMBL" id="TNN69203.1"/>
    </source>
</evidence>
<reference evidence="1 2" key="1">
    <citation type="submission" date="2019-03" db="EMBL/GenBank/DDBJ databases">
        <title>First draft genome of Liparis tanakae, snailfish: a comprehensive survey of snailfish specific genes.</title>
        <authorList>
            <person name="Kim W."/>
            <person name="Song I."/>
            <person name="Jeong J.-H."/>
            <person name="Kim D."/>
            <person name="Kim S."/>
            <person name="Ryu S."/>
            <person name="Song J.Y."/>
            <person name="Lee S.K."/>
        </authorList>
    </citation>
    <scope>NUCLEOTIDE SEQUENCE [LARGE SCALE GENOMIC DNA]</scope>
    <source>
        <tissue evidence="1">Muscle</tissue>
    </source>
</reference>
<protein>
    <submittedName>
        <fullName evidence="1">Uncharacterized protein</fullName>
    </submittedName>
</protein>
<dbReference type="Proteomes" id="UP000314294">
    <property type="component" value="Unassembled WGS sequence"/>
</dbReference>
<proteinExistence type="predicted"/>
<sequence>MQARVHTTGNNRVRWAPEWAQPQPVMRYRGEHDDGFLLHHEVRAGQKSFDPMKRKIRPGWGLDQGLAVPRQLRVVQVCITACAGGSFKVTRSLLPDKFVGVQMAVGRGLDAEAAEVELRRVEGRVHREDEAMRTDRLEGVVELPHRNVQVTVTSTVKQLAQVMGEACAVVHIKLVA</sequence>
<evidence type="ECO:0000313" key="2">
    <source>
        <dbReference type="Proteomes" id="UP000314294"/>
    </source>
</evidence>